<evidence type="ECO:0000313" key="1">
    <source>
        <dbReference type="EMBL" id="THD69815.1"/>
    </source>
</evidence>
<sequence>MEKELLVFVKNPVAGKVKTRLAKDIGKENALSIYRSLLQHTASVCIKVTAPKSIYFSEKIIENPLWNHPTFSRYVQEGENLGIRMENAFREAFKRGRKKVVIIGSDLYDLREDLIEDAFLKLENNDVVIGPAADGGYYLLGLKEVVPGIFDNKTWGSSLVLEATLEDLKGYNVALLRELNDVDNLDDLKMHPELMNEIHIQKDGKTT</sequence>
<organism evidence="1 2">
    <name type="scientific">Robertkochia marina</name>
    <dbReference type="NCBI Taxonomy" id="1227945"/>
    <lineage>
        <taxon>Bacteria</taxon>
        <taxon>Pseudomonadati</taxon>
        <taxon>Bacteroidota</taxon>
        <taxon>Flavobacteriia</taxon>
        <taxon>Flavobacteriales</taxon>
        <taxon>Flavobacteriaceae</taxon>
        <taxon>Robertkochia</taxon>
    </lineage>
</organism>
<dbReference type="PANTHER" id="PTHR36529">
    <property type="entry name" value="SLL1095 PROTEIN"/>
    <property type="match status" value="1"/>
</dbReference>
<dbReference type="OrthoDB" id="9798250at2"/>
<comment type="caution">
    <text evidence="1">The sequence shown here is derived from an EMBL/GenBank/DDBJ whole genome shotgun (WGS) entry which is preliminary data.</text>
</comment>
<dbReference type="InterPro" id="IPR018641">
    <property type="entry name" value="Trfase_1_rSAM/seldom-assoc"/>
</dbReference>
<accession>A0A4S3M4Q0</accession>
<reference evidence="1 2" key="1">
    <citation type="submission" date="2019-04" db="EMBL/GenBank/DDBJ databases">
        <title>Draft genome sequence of Robertkochia marina CC-AMO-30D.</title>
        <authorList>
            <person name="Hameed A."/>
            <person name="Lin S.-Y."/>
            <person name="Shahina M."/>
            <person name="Lai W.-A."/>
            <person name="Young C.-C."/>
        </authorList>
    </citation>
    <scope>NUCLEOTIDE SEQUENCE [LARGE SCALE GENOMIC DNA]</scope>
    <source>
        <strain evidence="1 2">CC-AMO-30D</strain>
    </source>
</reference>
<dbReference type="RefSeq" id="WP_136335306.1">
    <property type="nucleotide sequence ID" value="NZ_QXMP01000002.1"/>
</dbReference>
<dbReference type="Gene3D" id="3.90.550.10">
    <property type="entry name" value="Spore Coat Polysaccharide Biosynthesis Protein SpsA, Chain A"/>
    <property type="match status" value="1"/>
</dbReference>
<gene>
    <name evidence="1" type="ORF">E7Z59_05675</name>
</gene>
<dbReference type="Proteomes" id="UP000305939">
    <property type="component" value="Unassembled WGS sequence"/>
</dbReference>
<proteinExistence type="predicted"/>
<evidence type="ECO:0000313" key="2">
    <source>
        <dbReference type="Proteomes" id="UP000305939"/>
    </source>
</evidence>
<name>A0A4S3M4Q0_9FLAO</name>
<dbReference type="NCBIfam" id="TIGR04282">
    <property type="entry name" value="glyco_like_cofC"/>
    <property type="match status" value="1"/>
</dbReference>
<dbReference type="AlphaFoldDB" id="A0A4S3M4Q0"/>
<dbReference type="EMBL" id="SSMC01000001">
    <property type="protein sequence ID" value="THD69815.1"/>
    <property type="molecule type" value="Genomic_DNA"/>
</dbReference>
<protein>
    <submittedName>
        <fullName evidence="1">Glycosyltransferase</fullName>
    </submittedName>
</protein>
<keyword evidence="2" id="KW-1185">Reference proteome</keyword>
<dbReference type="Pfam" id="PF09837">
    <property type="entry name" value="DUF2064"/>
    <property type="match status" value="1"/>
</dbReference>
<keyword evidence="1" id="KW-0808">Transferase</keyword>
<dbReference type="SUPFAM" id="SSF53448">
    <property type="entry name" value="Nucleotide-diphospho-sugar transferases"/>
    <property type="match status" value="1"/>
</dbReference>
<dbReference type="InterPro" id="IPR029044">
    <property type="entry name" value="Nucleotide-diphossugar_trans"/>
</dbReference>
<dbReference type="PANTHER" id="PTHR36529:SF1">
    <property type="entry name" value="GLYCOSYLTRANSFERASE"/>
    <property type="match status" value="1"/>
</dbReference>
<dbReference type="GO" id="GO:0016740">
    <property type="term" value="F:transferase activity"/>
    <property type="evidence" value="ECO:0007669"/>
    <property type="project" value="UniProtKB-KW"/>
</dbReference>